<dbReference type="PIRSF" id="PIRSF001529">
    <property type="entry name" value="Ser-tRNA-synth_IIa"/>
    <property type="match status" value="1"/>
</dbReference>
<dbReference type="STRING" id="568069.A0A1J1HLM3"/>
<dbReference type="GO" id="GO:0006434">
    <property type="term" value="P:seryl-tRNA aminoacylation"/>
    <property type="evidence" value="ECO:0007669"/>
    <property type="project" value="InterPro"/>
</dbReference>
<dbReference type="GO" id="GO:0004828">
    <property type="term" value="F:serine-tRNA ligase activity"/>
    <property type="evidence" value="ECO:0007669"/>
    <property type="project" value="InterPro"/>
</dbReference>
<dbReference type="OrthoDB" id="24683at2759"/>
<keyword evidence="3" id="KW-1185">Reference proteome</keyword>
<organism evidence="2 3">
    <name type="scientific">Clunio marinus</name>
    <dbReference type="NCBI Taxonomy" id="568069"/>
    <lineage>
        <taxon>Eukaryota</taxon>
        <taxon>Metazoa</taxon>
        <taxon>Ecdysozoa</taxon>
        <taxon>Arthropoda</taxon>
        <taxon>Hexapoda</taxon>
        <taxon>Insecta</taxon>
        <taxon>Pterygota</taxon>
        <taxon>Neoptera</taxon>
        <taxon>Endopterygota</taxon>
        <taxon>Diptera</taxon>
        <taxon>Nematocera</taxon>
        <taxon>Chironomoidea</taxon>
        <taxon>Chironomidae</taxon>
        <taxon>Clunio</taxon>
    </lineage>
</organism>
<protein>
    <submittedName>
        <fullName evidence="2">CLUMA_CG002227, isoform A</fullName>
    </submittedName>
</protein>
<reference evidence="2 3" key="1">
    <citation type="submission" date="2015-04" db="EMBL/GenBank/DDBJ databases">
        <authorList>
            <person name="Syromyatnikov M.Y."/>
            <person name="Popov V.N."/>
        </authorList>
    </citation>
    <scope>NUCLEOTIDE SEQUENCE [LARGE SCALE GENOMIC DNA]</scope>
</reference>
<sequence length="426" mass="50096">MLRHFRGSFTIFKRHVSALYVTGDKASEHFAVLTPFLNYEERLQNYIEVEENVKRRKMKLNLDDFRNEYDLYKSFKERKKALANRRVEISKLMREAPNEGLKLQGIQVREDLRLLKENSYHLEDSFIHCYLDLPNYIHNVTPDNDKKVVYSFKEVRDKKQPNLSESLLDEFIEFYDSTCYFLKGEAAKFDLFLPMHVLDLHQDKGFMKFSNPDFSRSVIAEGAGIDSKKLFLLKEVDIENKLNLLHFTGNGSFVSFLPFITKLSTFPTLFPMKFICTGKQYDAENHFEHNDLYKVVQSTCCQSFVSTVDGSTFNDIMDEQIEIFKELFEMFGQHFRIYYYPAHELNKAESCKLGVEMFSPSQNKYIEVGNFSYYGDYVSKRLLFNYKIGKDLHFPHIYSGTVVNVMKLILLLIENTENFKCPNELT</sequence>
<dbReference type="InterPro" id="IPR010978">
    <property type="entry name" value="tRNA-bd_arm"/>
</dbReference>
<dbReference type="EMBL" id="CVRI01000008">
    <property type="protein sequence ID" value="CRK88442.1"/>
    <property type="molecule type" value="Genomic_DNA"/>
</dbReference>
<dbReference type="SUPFAM" id="SSF55681">
    <property type="entry name" value="Class II aaRS and biotin synthetases"/>
    <property type="match status" value="1"/>
</dbReference>
<gene>
    <name evidence="2" type="primary">similar to Serine--tRNA ligase</name>
    <name evidence="2" type="ORF">CLUMA_CG002227</name>
</gene>
<evidence type="ECO:0000313" key="3">
    <source>
        <dbReference type="Proteomes" id="UP000183832"/>
    </source>
</evidence>
<dbReference type="GO" id="GO:0005524">
    <property type="term" value="F:ATP binding"/>
    <property type="evidence" value="ECO:0007669"/>
    <property type="project" value="InterPro"/>
</dbReference>
<accession>A0A1J1HLM3</accession>
<dbReference type="InterPro" id="IPR045864">
    <property type="entry name" value="aa-tRNA-synth_II/BPL/LPL"/>
</dbReference>
<dbReference type="Proteomes" id="UP000183832">
    <property type="component" value="Unassembled WGS sequence"/>
</dbReference>
<feature type="binding site" evidence="1">
    <location>
        <position position="248"/>
    </location>
    <ligand>
        <name>L-serine</name>
        <dbReference type="ChEBI" id="CHEBI:33384"/>
    </ligand>
</feature>
<evidence type="ECO:0000256" key="1">
    <source>
        <dbReference type="PIRSR" id="PIRSR001529-1"/>
    </source>
</evidence>
<dbReference type="Gene3D" id="3.30.930.10">
    <property type="entry name" value="Bira Bifunctional Protein, Domain 2"/>
    <property type="match status" value="1"/>
</dbReference>
<feature type="site" description="Important for serine binding" evidence="1">
    <location>
        <position position="401"/>
    </location>
</feature>
<name>A0A1J1HLM3_9DIPT</name>
<dbReference type="AlphaFoldDB" id="A0A1J1HLM3"/>
<proteinExistence type="predicted"/>
<dbReference type="PANTHER" id="PTHR11778">
    <property type="entry name" value="SERYL-TRNA SYNTHETASE"/>
    <property type="match status" value="1"/>
</dbReference>
<evidence type="ECO:0000313" key="2">
    <source>
        <dbReference type="EMBL" id="CRK88442.1"/>
    </source>
</evidence>
<dbReference type="InterPro" id="IPR002317">
    <property type="entry name" value="Ser-tRNA-ligase_type_1"/>
</dbReference>
<dbReference type="SUPFAM" id="SSF46589">
    <property type="entry name" value="tRNA-binding arm"/>
    <property type="match status" value="1"/>
</dbReference>